<gene>
    <name evidence="4" type="ORF">ACFQGO_10675</name>
</gene>
<dbReference type="InterPro" id="IPR057326">
    <property type="entry name" value="KR_dom"/>
</dbReference>
<evidence type="ECO:0000313" key="4">
    <source>
        <dbReference type="EMBL" id="MFC5807971.1"/>
    </source>
</evidence>
<comment type="caution">
    <text evidence="4">The sequence shown here is derived from an EMBL/GenBank/DDBJ whole genome shotgun (WGS) entry which is preliminary data.</text>
</comment>
<protein>
    <submittedName>
        <fullName evidence="4">SDR family NAD(P)-dependent oxidoreductase</fullName>
    </submittedName>
</protein>
<evidence type="ECO:0000256" key="1">
    <source>
        <dbReference type="ARBA" id="ARBA00006484"/>
    </source>
</evidence>
<dbReference type="PANTHER" id="PTHR24320:SF274">
    <property type="entry name" value="CHAIN DEHYDROGENASE, PUTATIVE (AFU_ORTHOLOGUE AFUA_4G00440)-RELATED"/>
    <property type="match status" value="1"/>
</dbReference>
<dbReference type="InterPro" id="IPR036291">
    <property type="entry name" value="NAD(P)-bd_dom_sf"/>
</dbReference>
<dbReference type="Proteomes" id="UP001596112">
    <property type="component" value="Unassembled WGS sequence"/>
</dbReference>
<dbReference type="PANTHER" id="PTHR24320">
    <property type="entry name" value="RETINOL DEHYDROGENASE"/>
    <property type="match status" value="1"/>
</dbReference>
<keyword evidence="5" id="KW-1185">Reference proteome</keyword>
<dbReference type="InterPro" id="IPR002347">
    <property type="entry name" value="SDR_fam"/>
</dbReference>
<dbReference type="SUPFAM" id="SSF51735">
    <property type="entry name" value="NAD(P)-binding Rossmann-fold domains"/>
    <property type="match status" value="1"/>
</dbReference>
<dbReference type="PRINTS" id="PR00081">
    <property type="entry name" value="GDHRDH"/>
</dbReference>
<dbReference type="EMBL" id="JBHSNZ010000006">
    <property type="protein sequence ID" value="MFC5807971.1"/>
    <property type="molecule type" value="Genomic_DNA"/>
</dbReference>
<evidence type="ECO:0000313" key="5">
    <source>
        <dbReference type="Proteomes" id="UP001596112"/>
    </source>
</evidence>
<accession>A0ABW1B5A7</accession>
<feature type="domain" description="Ketoreductase" evidence="3">
    <location>
        <begin position="2"/>
        <end position="156"/>
    </location>
</feature>
<dbReference type="RefSeq" id="WP_159766014.1">
    <property type="nucleotide sequence ID" value="NZ_JAQOSL010000040.1"/>
</dbReference>
<reference evidence="5" key="1">
    <citation type="journal article" date="2019" name="Int. J. Syst. Evol. Microbiol.">
        <title>The Global Catalogue of Microorganisms (GCM) 10K type strain sequencing project: providing services to taxonomists for standard genome sequencing and annotation.</title>
        <authorList>
            <consortium name="The Broad Institute Genomics Platform"/>
            <consortium name="The Broad Institute Genome Sequencing Center for Infectious Disease"/>
            <person name="Wu L."/>
            <person name="Ma J."/>
        </authorList>
    </citation>
    <scope>NUCLEOTIDE SEQUENCE [LARGE SCALE GENOMIC DNA]</scope>
    <source>
        <strain evidence="5">JCM 9918</strain>
    </source>
</reference>
<comment type="similarity">
    <text evidence="1">Belongs to the short-chain dehydrogenases/reductases (SDR) family.</text>
</comment>
<sequence>MAWVLVTGAAGGLGRHAADALAEEGHDVVVHARDAARLAGPEGGGRWQGVVTGDLAAADEVRSVARQAARFGRFDAVIHNAGVLDSPDEIAVNIVAPYVLTALMEKPSRLIYLSSSLHRTGSTDLRRLTDGTASYDDTKLWVTALALACATRWEGTTSHAVDPGWVPTRMGGPAASDDLAAGHRTQVWLATHPDATPPTGGYWYHRRTQPPHPAARDRRFQDRLVRALEQHTGVPLG</sequence>
<dbReference type="SMART" id="SM00822">
    <property type="entry name" value="PKS_KR"/>
    <property type="match status" value="1"/>
</dbReference>
<evidence type="ECO:0000259" key="3">
    <source>
        <dbReference type="SMART" id="SM00822"/>
    </source>
</evidence>
<organism evidence="4 5">
    <name type="scientific">Streptomyces heilongjiangensis</name>
    <dbReference type="NCBI Taxonomy" id="945052"/>
    <lineage>
        <taxon>Bacteria</taxon>
        <taxon>Bacillati</taxon>
        <taxon>Actinomycetota</taxon>
        <taxon>Actinomycetes</taxon>
        <taxon>Kitasatosporales</taxon>
        <taxon>Streptomycetaceae</taxon>
        <taxon>Streptomyces</taxon>
    </lineage>
</organism>
<keyword evidence="2" id="KW-0560">Oxidoreductase</keyword>
<dbReference type="Pfam" id="PF00106">
    <property type="entry name" value="adh_short"/>
    <property type="match status" value="1"/>
</dbReference>
<evidence type="ECO:0000256" key="2">
    <source>
        <dbReference type="ARBA" id="ARBA00023002"/>
    </source>
</evidence>
<proteinExistence type="inferred from homology"/>
<name>A0ABW1B5A7_9ACTN</name>
<dbReference type="Gene3D" id="3.40.50.720">
    <property type="entry name" value="NAD(P)-binding Rossmann-like Domain"/>
    <property type="match status" value="1"/>
</dbReference>